<proteinExistence type="predicted"/>
<comment type="caution">
    <text evidence="1">The sequence shown here is derived from an EMBL/GenBank/DDBJ whole genome shotgun (WGS) entry which is preliminary data.</text>
</comment>
<organism evidence="1 2">
    <name type="scientific">Scortum barcoo</name>
    <name type="common">barcoo grunter</name>
    <dbReference type="NCBI Taxonomy" id="214431"/>
    <lineage>
        <taxon>Eukaryota</taxon>
        <taxon>Metazoa</taxon>
        <taxon>Chordata</taxon>
        <taxon>Craniata</taxon>
        <taxon>Vertebrata</taxon>
        <taxon>Euteleostomi</taxon>
        <taxon>Actinopterygii</taxon>
        <taxon>Neopterygii</taxon>
        <taxon>Teleostei</taxon>
        <taxon>Neoteleostei</taxon>
        <taxon>Acanthomorphata</taxon>
        <taxon>Eupercaria</taxon>
        <taxon>Centrarchiformes</taxon>
        <taxon>Terapontoidei</taxon>
        <taxon>Terapontidae</taxon>
        <taxon>Scortum</taxon>
    </lineage>
</organism>
<dbReference type="EMBL" id="CM041539">
    <property type="protein sequence ID" value="KAI3368000.1"/>
    <property type="molecule type" value="Genomic_DNA"/>
</dbReference>
<sequence length="495" mass="54721">MHSLGSGTQLLERGWTLHTTLELPRHKGVHQCTWHQDTLGRRSMIDFVVVSSDLRPGGSWTDLADPKRIVRVCWERLAEPSVREVFNSHLRKSFSQIPREAGDIESEWTMFSASIVDAAVRSCGRKVSGACRGGNPRTRWWTPEVRDAIRLKKESYRTMLACGTPDAVDRYRQAKQAAARAVLEAKTLGSGRSSYLWKWQTGVVVPLFKKGDRRVCSNYRGITHFSASPGKVYARVLERRIRPIVDPWIQEEQCGFRPGRGTVDQLYTLHRVLGGFMGVCPTSPHVLCGSGEGIRPCPSWYSVGSAPRVWGPGAFAKGCSVSVRPEQELGSHCIAGRFLGVARGRRESGLGTTGFHLCFLQMMLSCWLHSSQDLQHVLERFAAECEAAGMRISTSKSEAMVLDREKGGVPSPGGWRGPASCLKWRSSSISGSCSRVRERWSVRLTGGLVQRPHAVMRSVYLGPSGEEGAESKGEAEARFTGQSTFPPSPMVMNFG</sequence>
<protein>
    <submittedName>
        <fullName evidence="1">Uncharacterized protein</fullName>
    </submittedName>
</protein>
<name>A0ACB8WIW0_9TELE</name>
<reference evidence="1" key="1">
    <citation type="submission" date="2022-04" db="EMBL/GenBank/DDBJ databases">
        <title>Jade perch genome.</title>
        <authorList>
            <person name="Chao B."/>
        </authorList>
    </citation>
    <scope>NUCLEOTIDE SEQUENCE</scope>
    <source>
        <strain evidence="1">CB-2022</strain>
    </source>
</reference>
<dbReference type="Proteomes" id="UP000831701">
    <property type="component" value="Chromosome 9"/>
</dbReference>
<evidence type="ECO:0000313" key="2">
    <source>
        <dbReference type="Proteomes" id="UP000831701"/>
    </source>
</evidence>
<gene>
    <name evidence="1" type="ORF">L3Q82_026820</name>
</gene>
<keyword evidence="2" id="KW-1185">Reference proteome</keyword>
<evidence type="ECO:0000313" key="1">
    <source>
        <dbReference type="EMBL" id="KAI3368000.1"/>
    </source>
</evidence>
<accession>A0ACB8WIW0</accession>